<accession>A0ABR3FNC6</accession>
<evidence type="ECO:0000256" key="2">
    <source>
        <dbReference type="ARBA" id="ARBA00022723"/>
    </source>
</evidence>
<evidence type="ECO:0000313" key="10">
    <source>
        <dbReference type="EMBL" id="KAL0576919.1"/>
    </source>
</evidence>
<dbReference type="Proteomes" id="UP001465976">
    <property type="component" value="Unassembled WGS sequence"/>
</dbReference>
<name>A0ABR3FNC6_9AGAR</name>
<dbReference type="InterPro" id="IPR032465">
    <property type="entry name" value="ACMSD"/>
</dbReference>
<organism evidence="10 11">
    <name type="scientific">Marasmius crinis-equi</name>
    <dbReference type="NCBI Taxonomy" id="585013"/>
    <lineage>
        <taxon>Eukaryota</taxon>
        <taxon>Fungi</taxon>
        <taxon>Dikarya</taxon>
        <taxon>Basidiomycota</taxon>
        <taxon>Agaricomycotina</taxon>
        <taxon>Agaricomycetes</taxon>
        <taxon>Agaricomycetidae</taxon>
        <taxon>Agaricales</taxon>
        <taxon>Marasmiineae</taxon>
        <taxon>Marasmiaceae</taxon>
        <taxon>Marasmius</taxon>
    </lineage>
</organism>
<dbReference type="CDD" id="cd01292">
    <property type="entry name" value="metallo-dependent_hydrolases"/>
    <property type="match status" value="1"/>
</dbReference>
<dbReference type="Gene3D" id="3.20.20.140">
    <property type="entry name" value="Metal-dependent hydrolases"/>
    <property type="match status" value="1"/>
</dbReference>
<dbReference type="EC" id="4.1.1.52" evidence="7"/>
<keyword evidence="11" id="KW-1185">Reference proteome</keyword>
<keyword evidence="5 8" id="KW-0456">Lyase</keyword>
<dbReference type="PANTHER" id="PTHR21240">
    <property type="entry name" value="2-AMINO-3-CARBOXYLMUCONATE-6-SEMIALDEHYDE DECARBOXYLASE"/>
    <property type="match status" value="1"/>
</dbReference>
<reference evidence="10 11" key="1">
    <citation type="submission" date="2024-02" db="EMBL/GenBank/DDBJ databases">
        <title>A draft genome for the cacao thread blight pathogen Marasmius crinis-equi.</title>
        <authorList>
            <person name="Cohen S.P."/>
            <person name="Baruah I.K."/>
            <person name="Amoako-Attah I."/>
            <person name="Bukari Y."/>
            <person name="Meinhardt L.W."/>
            <person name="Bailey B.A."/>
        </authorList>
    </citation>
    <scope>NUCLEOTIDE SEQUENCE [LARGE SCALE GENOMIC DNA]</scope>
    <source>
        <strain evidence="10 11">GH-76</strain>
    </source>
</reference>
<dbReference type="PANTHER" id="PTHR21240:SF29">
    <property type="entry name" value="AMIDOHYDROLASE-RELATED DOMAIN-CONTAINING PROTEIN"/>
    <property type="match status" value="1"/>
</dbReference>
<evidence type="ECO:0000256" key="5">
    <source>
        <dbReference type="ARBA" id="ARBA00023239"/>
    </source>
</evidence>
<comment type="caution">
    <text evidence="10">The sequence shown here is derived from an EMBL/GenBank/DDBJ whole genome shotgun (WGS) entry which is preliminary data.</text>
</comment>
<keyword evidence="4" id="KW-0862">Zinc</keyword>
<dbReference type="InterPro" id="IPR032466">
    <property type="entry name" value="Metal_Hydrolase"/>
</dbReference>
<evidence type="ECO:0000256" key="7">
    <source>
        <dbReference type="ARBA" id="ARBA00038889"/>
    </source>
</evidence>
<gene>
    <name evidence="10" type="ORF">V5O48_005065</name>
</gene>
<dbReference type="InterPro" id="IPR006680">
    <property type="entry name" value="Amidohydro-rel"/>
</dbReference>
<keyword evidence="3 8" id="KW-0210">Decarboxylase</keyword>
<evidence type="ECO:0000256" key="1">
    <source>
        <dbReference type="ARBA" id="ARBA00005871"/>
    </source>
</evidence>
<evidence type="ECO:0000313" key="11">
    <source>
        <dbReference type="Proteomes" id="UP001465976"/>
    </source>
</evidence>
<evidence type="ECO:0000259" key="9">
    <source>
        <dbReference type="Pfam" id="PF04909"/>
    </source>
</evidence>
<comment type="similarity">
    <text evidence="1">Belongs to the metallo-dependent hydrolases superfamily. ACMSD family.</text>
</comment>
<evidence type="ECO:0000256" key="8">
    <source>
        <dbReference type="RuleBase" id="RU366045"/>
    </source>
</evidence>
<dbReference type="EMBL" id="JBAHYK010000189">
    <property type="protein sequence ID" value="KAL0576919.1"/>
    <property type="molecule type" value="Genomic_DNA"/>
</dbReference>
<sequence length="325" mass="36094">MPRIDVHHHFFPPTLDKAKTSQNIGFRTPPENLPWTPEISIRSMDASGIDIAILSFPAIGSGAIGEENRKVARERNHYVSEICRRYPERFGFFATVPFLDDVEGVLKEIRYALDELGAQGISLASSYGDGPAAKYIGDDTYDQVWAELDRRKAIVFLHGAQTPSSTPYPHASLGIPIVEVPNETFKAAAHLVVSGRKRKYADATIILAHLGGSVISLAPRVAILSRHMGCSLTTEEILDDFKTFYYETALSAHETTLKGVESFVSHRRILFGTDFPAVSTEMAAWYANNLDKFYADRPEVLDLINSQNALNLFPKLKLKIKTSPN</sequence>
<keyword evidence="2" id="KW-0479">Metal-binding</keyword>
<protein>
    <recommendedName>
        <fullName evidence="7">6-methylsalicylate decarboxylase</fullName>
        <ecNumber evidence="7">4.1.1.52</ecNumber>
    </recommendedName>
</protein>
<feature type="domain" description="Amidohydrolase-related" evidence="9">
    <location>
        <begin position="4"/>
        <end position="314"/>
    </location>
</feature>
<dbReference type="Pfam" id="PF04909">
    <property type="entry name" value="Amidohydro_2"/>
    <property type="match status" value="1"/>
</dbReference>
<dbReference type="SUPFAM" id="SSF51556">
    <property type="entry name" value="Metallo-dependent hydrolases"/>
    <property type="match status" value="1"/>
</dbReference>
<comment type="catalytic activity">
    <reaction evidence="6">
        <text>6-methylsalicylate + H(+) = 3-methylphenol + CO2</text>
        <dbReference type="Rhea" id="RHEA:23112"/>
        <dbReference type="ChEBI" id="CHEBI:15378"/>
        <dbReference type="ChEBI" id="CHEBI:16526"/>
        <dbReference type="ChEBI" id="CHEBI:17231"/>
        <dbReference type="ChEBI" id="CHEBI:36658"/>
        <dbReference type="EC" id="4.1.1.52"/>
    </reaction>
    <physiologicalReaction direction="left-to-right" evidence="6">
        <dbReference type="Rhea" id="RHEA:23113"/>
    </physiologicalReaction>
</comment>
<evidence type="ECO:0000256" key="6">
    <source>
        <dbReference type="ARBA" id="ARBA00036832"/>
    </source>
</evidence>
<evidence type="ECO:0000256" key="3">
    <source>
        <dbReference type="ARBA" id="ARBA00022793"/>
    </source>
</evidence>
<evidence type="ECO:0000256" key="4">
    <source>
        <dbReference type="ARBA" id="ARBA00022833"/>
    </source>
</evidence>
<proteinExistence type="inferred from homology"/>